<gene>
    <name evidence="4" type="ORF">VFPBJ_11556</name>
</gene>
<dbReference type="PANTHER" id="PTHR43877:SF1">
    <property type="entry name" value="ACETYLTRANSFERASE"/>
    <property type="match status" value="1"/>
</dbReference>
<dbReference type="Proteomes" id="UP000078240">
    <property type="component" value="Unassembled WGS sequence"/>
</dbReference>
<evidence type="ECO:0000259" key="3">
    <source>
        <dbReference type="PROSITE" id="PS51186"/>
    </source>
</evidence>
<evidence type="ECO:0000256" key="2">
    <source>
        <dbReference type="ARBA" id="ARBA00023315"/>
    </source>
</evidence>
<keyword evidence="2" id="KW-0012">Acyltransferase</keyword>
<protein>
    <submittedName>
        <fullName evidence="4">Acetyltransferase (GNAT) family domain-containing protein</fullName>
    </submittedName>
</protein>
<dbReference type="InterPro" id="IPR016181">
    <property type="entry name" value="Acyl_CoA_acyltransferase"/>
</dbReference>
<dbReference type="EMBL" id="LSBH01000033">
    <property type="protein sequence ID" value="OAQ60386.1"/>
    <property type="molecule type" value="Genomic_DNA"/>
</dbReference>
<evidence type="ECO:0000256" key="1">
    <source>
        <dbReference type="ARBA" id="ARBA00022679"/>
    </source>
</evidence>
<dbReference type="PROSITE" id="PS51186">
    <property type="entry name" value="GNAT"/>
    <property type="match status" value="1"/>
</dbReference>
<keyword evidence="1 4" id="KW-0808">Transferase</keyword>
<comment type="caution">
    <text evidence="4">The sequence shown here is derived from an EMBL/GenBank/DDBJ whole genome shotgun (WGS) entry which is preliminary data.</text>
</comment>
<organism evidence="4 5">
    <name type="scientific">Purpureocillium lilacinum</name>
    <name type="common">Paecilomyces lilacinus</name>
    <dbReference type="NCBI Taxonomy" id="33203"/>
    <lineage>
        <taxon>Eukaryota</taxon>
        <taxon>Fungi</taxon>
        <taxon>Dikarya</taxon>
        <taxon>Ascomycota</taxon>
        <taxon>Pezizomycotina</taxon>
        <taxon>Sordariomycetes</taxon>
        <taxon>Hypocreomycetidae</taxon>
        <taxon>Hypocreales</taxon>
        <taxon>Ophiocordycipitaceae</taxon>
        <taxon>Purpureocillium</taxon>
    </lineage>
</organism>
<dbReference type="SUPFAM" id="SSF55729">
    <property type="entry name" value="Acyl-CoA N-acyltransferases (Nat)"/>
    <property type="match status" value="1"/>
</dbReference>
<dbReference type="GO" id="GO:0016747">
    <property type="term" value="F:acyltransferase activity, transferring groups other than amino-acyl groups"/>
    <property type="evidence" value="ECO:0007669"/>
    <property type="project" value="InterPro"/>
</dbReference>
<evidence type="ECO:0000313" key="4">
    <source>
        <dbReference type="EMBL" id="OAQ60386.1"/>
    </source>
</evidence>
<sequence length="310" mass="34307">MISCWDGESLGGRAPGSAEVLTRVHSLMTALHVRGVGERDRQRGQARYEYHPWGEQNLTHPGVGLATPCGVCGGRRTMIAAPFLADVPAGLVPWIISYQLISCHRWRKCLTLLCEHSPSHNAMESLPDQVWAIRTATTEDLPVLLSLMSVSVSCLCAASHTPSQMQAMIQSLEGRYNELINESRYFVIFPRGSPHRIIASGGWNVSKTFYSLSSNLCSDPKAKALFETVAHTVQIRGIYVHPEWTRRGLGTRLVKECEAAARRQTRVSKFELDATVNAVPLYESCGYVQAGQKLVELPAAEDLQLVVMYK</sequence>
<dbReference type="InterPro" id="IPR000182">
    <property type="entry name" value="GNAT_dom"/>
</dbReference>
<dbReference type="AlphaFoldDB" id="A0A179F4P1"/>
<reference evidence="4 5" key="1">
    <citation type="submission" date="2016-01" db="EMBL/GenBank/DDBJ databases">
        <title>Biosynthesis of antibiotic leucinostatins and their inhibition on Phytophthora in bio-control Purpureocillium lilacinum.</title>
        <authorList>
            <person name="Wang G."/>
            <person name="Liu Z."/>
            <person name="Lin R."/>
            <person name="Li E."/>
            <person name="Mao Z."/>
            <person name="Ling J."/>
            <person name="Yin W."/>
            <person name="Xie B."/>
        </authorList>
    </citation>
    <scope>NUCLEOTIDE SEQUENCE [LARGE SCALE GENOMIC DNA]</scope>
    <source>
        <strain evidence="4">PLBJ-1</strain>
    </source>
</reference>
<dbReference type="CDD" id="cd04301">
    <property type="entry name" value="NAT_SF"/>
    <property type="match status" value="1"/>
</dbReference>
<evidence type="ECO:0000313" key="5">
    <source>
        <dbReference type="Proteomes" id="UP000078240"/>
    </source>
</evidence>
<feature type="domain" description="N-acetyltransferase" evidence="3">
    <location>
        <begin position="131"/>
        <end position="310"/>
    </location>
</feature>
<dbReference type="Gene3D" id="3.40.630.30">
    <property type="match status" value="1"/>
</dbReference>
<dbReference type="Pfam" id="PF13673">
    <property type="entry name" value="Acetyltransf_10"/>
    <property type="match status" value="1"/>
</dbReference>
<accession>A0A179F4P1</accession>
<dbReference type="InterPro" id="IPR050832">
    <property type="entry name" value="Bact_Acetyltransf"/>
</dbReference>
<proteinExistence type="predicted"/>
<name>A0A179F4P1_PURLI</name>
<dbReference type="PANTHER" id="PTHR43877">
    <property type="entry name" value="AMINOALKYLPHOSPHONATE N-ACETYLTRANSFERASE-RELATED-RELATED"/>
    <property type="match status" value="1"/>
</dbReference>